<evidence type="ECO:0000313" key="2">
    <source>
        <dbReference type="Proteomes" id="UP001226434"/>
    </source>
</evidence>
<proteinExistence type="predicted"/>
<keyword evidence="2" id="KW-1185">Reference proteome</keyword>
<name>A0ABT6RIL7_9BACT</name>
<evidence type="ECO:0000313" key="1">
    <source>
        <dbReference type="EMBL" id="MDI3322230.1"/>
    </source>
</evidence>
<sequence length="41" mass="4786">MRKMISLEGTMTEYLDGAEDQSRISPDALPLRPVFFRKRTK</sequence>
<dbReference type="EMBL" id="JASBRG010000007">
    <property type="protein sequence ID" value="MDI3322230.1"/>
    <property type="molecule type" value="Genomic_DNA"/>
</dbReference>
<accession>A0ABT6RIL7</accession>
<gene>
    <name evidence="1" type="ORF">QJ048_20745</name>
</gene>
<protein>
    <submittedName>
        <fullName evidence="1">Uncharacterized protein</fullName>
    </submittedName>
</protein>
<dbReference type="RefSeq" id="WP_282336348.1">
    <property type="nucleotide sequence ID" value="NZ_JASBRG010000007.1"/>
</dbReference>
<comment type="caution">
    <text evidence="1">The sequence shown here is derived from an EMBL/GenBank/DDBJ whole genome shotgun (WGS) entry which is preliminary data.</text>
</comment>
<dbReference type="Proteomes" id="UP001226434">
    <property type="component" value="Unassembled WGS sequence"/>
</dbReference>
<organism evidence="1 2">
    <name type="scientific">Pinibacter soli</name>
    <dbReference type="NCBI Taxonomy" id="3044211"/>
    <lineage>
        <taxon>Bacteria</taxon>
        <taxon>Pseudomonadati</taxon>
        <taxon>Bacteroidota</taxon>
        <taxon>Chitinophagia</taxon>
        <taxon>Chitinophagales</taxon>
        <taxon>Chitinophagaceae</taxon>
        <taxon>Pinibacter</taxon>
    </lineage>
</organism>
<reference evidence="1 2" key="1">
    <citation type="submission" date="2023-05" db="EMBL/GenBank/DDBJ databases">
        <title>Genome sequence of Pinibacter sp. MAH-24.</title>
        <authorList>
            <person name="Huq M.A."/>
        </authorList>
    </citation>
    <scope>NUCLEOTIDE SEQUENCE [LARGE SCALE GENOMIC DNA]</scope>
    <source>
        <strain evidence="1 2">MAH-24</strain>
    </source>
</reference>